<gene>
    <name evidence="3" type="primary">LOC104708540</name>
</gene>
<evidence type="ECO:0000259" key="1">
    <source>
        <dbReference type="PROSITE" id="PS50878"/>
    </source>
</evidence>
<feature type="domain" description="Reverse transcriptase" evidence="1">
    <location>
        <begin position="1"/>
        <end position="148"/>
    </location>
</feature>
<dbReference type="InterPro" id="IPR000477">
    <property type="entry name" value="RT_dom"/>
</dbReference>
<organism evidence="2 3">
    <name type="scientific">Camelina sativa</name>
    <name type="common">False flax</name>
    <name type="synonym">Myagrum sativum</name>
    <dbReference type="NCBI Taxonomy" id="90675"/>
    <lineage>
        <taxon>Eukaryota</taxon>
        <taxon>Viridiplantae</taxon>
        <taxon>Streptophyta</taxon>
        <taxon>Embryophyta</taxon>
        <taxon>Tracheophyta</taxon>
        <taxon>Spermatophyta</taxon>
        <taxon>Magnoliopsida</taxon>
        <taxon>eudicotyledons</taxon>
        <taxon>Gunneridae</taxon>
        <taxon>Pentapetalae</taxon>
        <taxon>rosids</taxon>
        <taxon>malvids</taxon>
        <taxon>Brassicales</taxon>
        <taxon>Brassicaceae</taxon>
        <taxon>Camelineae</taxon>
        <taxon>Camelina</taxon>
    </lineage>
</organism>
<dbReference type="PANTHER" id="PTHR33116:SF78">
    <property type="entry name" value="OS12G0587133 PROTEIN"/>
    <property type="match status" value="1"/>
</dbReference>
<evidence type="ECO:0000313" key="3">
    <source>
        <dbReference type="RefSeq" id="XP_010423438.1"/>
    </source>
</evidence>
<dbReference type="Pfam" id="PF00078">
    <property type="entry name" value="RVT_1"/>
    <property type="match status" value="1"/>
</dbReference>
<dbReference type="PROSITE" id="PS50878">
    <property type="entry name" value="RT_POL"/>
    <property type="match status" value="1"/>
</dbReference>
<dbReference type="RefSeq" id="XP_010423438.1">
    <property type="nucleotide sequence ID" value="XM_010425136.1"/>
</dbReference>
<reference evidence="3" key="2">
    <citation type="submission" date="2025-08" db="UniProtKB">
        <authorList>
            <consortium name="RefSeq"/>
        </authorList>
    </citation>
    <scope>IDENTIFICATION</scope>
    <source>
        <tissue evidence="3">Leaf</tissue>
    </source>
</reference>
<protein>
    <submittedName>
        <fullName evidence="3">Uncharacterized protein LOC104708540</fullName>
    </submittedName>
</protein>
<proteinExistence type="predicted"/>
<evidence type="ECO:0000313" key="2">
    <source>
        <dbReference type="Proteomes" id="UP000694864"/>
    </source>
</evidence>
<sequence>MASFSVQVNGELAGYFRSARGLRQGCSLLPYLFVICMDVLSKMLDKATASQDIGYHPRCKNLRLTHLCFADNLMILSDGKVRSVDGIVQVLNIFAKRSGLTISMEKTTLYLGGVSPDNTALLGNRLLRESIRELDSICSAFLWSGLALNAKKAKFSWTDVCKPKCEGGLGLRSLKETNDGGFFWSVKPASLSGSWMWKHLLKYRDLAKTFAKVEVNNGTLTSFWYDNWSAHGYLLDKVGSRGGDERTLVLLMSIYSCSLVRRYGEVPTPELTLIGWLDKQIRAQLLAIKRMGDRHYALGMQRWLATRY</sequence>
<dbReference type="PANTHER" id="PTHR33116">
    <property type="entry name" value="REVERSE TRANSCRIPTASE ZINC-BINDING DOMAIN-CONTAINING PROTEIN-RELATED-RELATED"/>
    <property type="match status" value="1"/>
</dbReference>
<reference evidence="2" key="1">
    <citation type="journal article" date="2014" name="Nat. Commun.">
        <title>The emerging biofuel crop Camelina sativa retains a highly undifferentiated hexaploid genome structure.</title>
        <authorList>
            <person name="Kagale S."/>
            <person name="Koh C."/>
            <person name="Nixon J."/>
            <person name="Bollina V."/>
            <person name="Clarke W.E."/>
            <person name="Tuteja R."/>
            <person name="Spillane C."/>
            <person name="Robinson S.J."/>
            <person name="Links M.G."/>
            <person name="Clarke C."/>
            <person name="Higgins E.E."/>
            <person name="Huebert T."/>
            <person name="Sharpe A.G."/>
            <person name="Parkin I.A."/>
        </authorList>
    </citation>
    <scope>NUCLEOTIDE SEQUENCE [LARGE SCALE GENOMIC DNA]</scope>
    <source>
        <strain evidence="2">cv. DH55</strain>
    </source>
</reference>
<keyword evidence="2" id="KW-1185">Reference proteome</keyword>
<accession>A0ABM0TAU0</accession>
<name>A0ABM0TAU0_CAMSA</name>
<dbReference type="Proteomes" id="UP000694864">
    <property type="component" value="Chromosome 1"/>
</dbReference>
<dbReference type="GeneID" id="104708540"/>